<evidence type="ECO:0000256" key="2">
    <source>
        <dbReference type="SAM" id="Phobius"/>
    </source>
</evidence>
<feature type="region of interest" description="Disordered" evidence="1">
    <location>
        <begin position="97"/>
        <end position="133"/>
    </location>
</feature>
<comment type="caution">
    <text evidence="3">The sequence shown here is derived from an EMBL/GenBank/DDBJ whole genome shotgun (WGS) entry which is preliminary data.</text>
</comment>
<organism evidence="3 4">
    <name type="scientific">Taxus chinensis</name>
    <name type="common">Chinese yew</name>
    <name type="synonym">Taxus wallichiana var. chinensis</name>
    <dbReference type="NCBI Taxonomy" id="29808"/>
    <lineage>
        <taxon>Eukaryota</taxon>
        <taxon>Viridiplantae</taxon>
        <taxon>Streptophyta</taxon>
        <taxon>Embryophyta</taxon>
        <taxon>Tracheophyta</taxon>
        <taxon>Spermatophyta</taxon>
        <taxon>Pinopsida</taxon>
        <taxon>Pinidae</taxon>
        <taxon>Conifers II</taxon>
        <taxon>Cupressales</taxon>
        <taxon>Taxaceae</taxon>
        <taxon>Taxus</taxon>
    </lineage>
</organism>
<feature type="transmembrane region" description="Helical" evidence="2">
    <location>
        <begin position="42"/>
        <end position="63"/>
    </location>
</feature>
<dbReference type="AlphaFoldDB" id="A0AA38G1Y6"/>
<feature type="non-terminal residue" evidence="3">
    <location>
        <position position="133"/>
    </location>
</feature>
<reference evidence="3 4" key="1">
    <citation type="journal article" date="2021" name="Nat. Plants">
        <title>The Taxus genome provides insights into paclitaxel biosynthesis.</title>
        <authorList>
            <person name="Xiong X."/>
            <person name="Gou J."/>
            <person name="Liao Q."/>
            <person name="Li Y."/>
            <person name="Zhou Q."/>
            <person name="Bi G."/>
            <person name="Li C."/>
            <person name="Du R."/>
            <person name="Wang X."/>
            <person name="Sun T."/>
            <person name="Guo L."/>
            <person name="Liang H."/>
            <person name="Lu P."/>
            <person name="Wu Y."/>
            <person name="Zhang Z."/>
            <person name="Ro D.K."/>
            <person name="Shang Y."/>
            <person name="Huang S."/>
            <person name="Yan J."/>
        </authorList>
    </citation>
    <scope>NUCLEOTIDE SEQUENCE [LARGE SCALE GENOMIC DNA]</scope>
    <source>
        <strain evidence="3">Ta-2019</strain>
    </source>
</reference>
<proteinExistence type="predicted"/>
<keyword evidence="4" id="KW-1185">Reference proteome</keyword>
<dbReference type="EMBL" id="JAHRHJ020000005">
    <property type="protein sequence ID" value="KAH9315002.1"/>
    <property type="molecule type" value="Genomic_DNA"/>
</dbReference>
<evidence type="ECO:0000313" key="4">
    <source>
        <dbReference type="Proteomes" id="UP000824469"/>
    </source>
</evidence>
<keyword evidence="2" id="KW-1133">Transmembrane helix</keyword>
<feature type="non-terminal residue" evidence="3">
    <location>
        <position position="1"/>
    </location>
</feature>
<keyword evidence="2" id="KW-0472">Membrane</keyword>
<sequence>FTDMLRLNFNAEKLDCDYYTLRKKYVYPGRSTYTERKISKVLNIKLISLAIADLGAVLVYLQLKLKMENKKYMEFEFTLLAPHKVKHIMESVPMPKPIEKIEIQDEEEEREDSGGLDHRGWRHPTSQKDVEHA</sequence>
<accession>A0AA38G1Y6</accession>
<dbReference type="Proteomes" id="UP000824469">
    <property type="component" value="Unassembled WGS sequence"/>
</dbReference>
<evidence type="ECO:0000313" key="3">
    <source>
        <dbReference type="EMBL" id="KAH9315002.1"/>
    </source>
</evidence>
<name>A0AA38G1Y6_TAXCH</name>
<protein>
    <submittedName>
        <fullName evidence="3">Uncharacterized protein</fullName>
    </submittedName>
</protein>
<gene>
    <name evidence="3" type="ORF">KI387_023629</name>
</gene>
<evidence type="ECO:0000256" key="1">
    <source>
        <dbReference type="SAM" id="MobiDB-lite"/>
    </source>
</evidence>
<keyword evidence="2" id="KW-0812">Transmembrane</keyword>